<dbReference type="PANTHER" id="PTHR43304">
    <property type="entry name" value="PHYTOCHROME-LIKE PROTEIN CPH1"/>
    <property type="match status" value="1"/>
</dbReference>
<dbReference type="CDD" id="cd00082">
    <property type="entry name" value="HisKA"/>
    <property type="match status" value="1"/>
</dbReference>
<dbReference type="InterPro" id="IPR001610">
    <property type="entry name" value="PAC"/>
</dbReference>
<comment type="caution">
    <text evidence="9">The sequence shown here is derived from an EMBL/GenBank/DDBJ whole genome shotgun (WGS) entry which is preliminary data.</text>
</comment>
<dbReference type="SMART" id="SM00086">
    <property type="entry name" value="PAC"/>
    <property type="match status" value="2"/>
</dbReference>
<dbReference type="SMART" id="SM00091">
    <property type="entry name" value="PAS"/>
    <property type="match status" value="3"/>
</dbReference>
<dbReference type="SMART" id="SM00387">
    <property type="entry name" value="HATPase_c"/>
    <property type="match status" value="1"/>
</dbReference>
<dbReference type="InterPro" id="IPR036890">
    <property type="entry name" value="HATPase_C_sf"/>
</dbReference>
<dbReference type="InterPro" id="IPR000700">
    <property type="entry name" value="PAS-assoc_C"/>
</dbReference>
<feature type="domain" description="Histidine kinase" evidence="7">
    <location>
        <begin position="787"/>
        <end position="1009"/>
    </location>
</feature>
<dbReference type="InterPro" id="IPR003661">
    <property type="entry name" value="HisK_dim/P_dom"/>
</dbReference>
<protein>
    <recommendedName>
        <fullName evidence="2">histidine kinase</fullName>
        <ecNumber evidence="2">2.7.13.3</ecNumber>
    </recommendedName>
</protein>
<dbReference type="InterPro" id="IPR036097">
    <property type="entry name" value="HisK_dim/P_sf"/>
</dbReference>
<reference evidence="10" key="1">
    <citation type="journal article" date="2019" name="Int. J. Syst. Evol. Microbiol.">
        <title>The Global Catalogue of Microorganisms (GCM) 10K type strain sequencing project: providing services to taxonomists for standard genome sequencing and annotation.</title>
        <authorList>
            <consortium name="The Broad Institute Genomics Platform"/>
            <consortium name="The Broad Institute Genome Sequencing Center for Infectious Disease"/>
            <person name="Wu L."/>
            <person name="Ma J."/>
        </authorList>
    </citation>
    <scope>NUCLEOTIDE SEQUENCE [LARGE SCALE GENOMIC DNA]</scope>
    <source>
        <strain evidence="10">CCUG 55608</strain>
    </source>
</reference>
<evidence type="ECO:0000256" key="3">
    <source>
        <dbReference type="ARBA" id="ARBA00022553"/>
    </source>
</evidence>
<feature type="domain" description="PAC" evidence="8">
    <location>
        <begin position="699"/>
        <end position="751"/>
    </location>
</feature>
<dbReference type="Pfam" id="PF02518">
    <property type="entry name" value="HATPase_c"/>
    <property type="match status" value="1"/>
</dbReference>
<evidence type="ECO:0000313" key="9">
    <source>
        <dbReference type="EMBL" id="MFD1142891.1"/>
    </source>
</evidence>
<dbReference type="SMART" id="SM00388">
    <property type="entry name" value="HisKA"/>
    <property type="match status" value="1"/>
</dbReference>
<evidence type="ECO:0000256" key="2">
    <source>
        <dbReference type="ARBA" id="ARBA00012438"/>
    </source>
</evidence>
<dbReference type="InterPro" id="IPR013656">
    <property type="entry name" value="PAS_4"/>
</dbReference>
<evidence type="ECO:0000313" key="10">
    <source>
        <dbReference type="Proteomes" id="UP001597116"/>
    </source>
</evidence>
<dbReference type="NCBIfam" id="TIGR00229">
    <property type="entry name" value="sensory_box"/>
    <property type="match status" value="2"/>
</dbReference>
<dbReference type="Pfam" id="PF13426">
    <property type="entry name" value="PAS_9"/>
    <property type="match status" value="1"/>
</dbReference>
<dbReference type="SUPFAM" id="SSF55874">
    <property type="entry name" value="ATPase domain of HSP90 chaperone/DNA topoisomerase II/histidine kinase"/>
    <property type="match status" value="1"/>
</dbReference>
<dbReference type="InterPro" id="IPR005467">
    <property type="entry name" value="His_kinase_dom"/>
</dbReference>
<proteinExistence type="predicted"/>
<dbReference type="Gene3D" id="1.10.287.130">
    <property type="match status" value="1"/>
</dbReference>
<comment type="catalytic activity">
    <reaction evidence="1">
        <text>ATP + protein L-histidine = ADP + protein N-phospho-L-histidine.</text>
        <dbReference type="EC" id="2.7.13.3"/>
    </reaction>
</comment>
<dbReference type="Proteomes" id="UP001597116">
    <property type="component" value="Unassembled WGS sequence"/>
</dbReference>
<keyword evidence="3" id="KW-0597">Phosphoprotein</keyword>
<dbReference type="InterPro" id="IPR000014">
    <property type="entry name" value="PAS"/>
</dbReference>
<dbReference type="SUPFAM" id="SSF47384">
    <property type="entry name" value="Homodimeric domain of signal transducing histidine kinase"/>
    <property type="match status" value="1"/>
</dbReference>
<dbReference type="Gene3D" id="3.30.450.20">
    <property type="entry name" value="PAS domain"/>
    <property type="match status" value="4"/>
</dbReference>
<keyword evidence="5" id="KW-0418">Kinase</keyword>
<keyword evidence="6" id="KW-0175">Coiled coil</keyword>
<dbReference type="SUPFAM" id="SSF55785">
    <property type="entry name" value="PYP-like sensor domain (PAS domain)"/>
    <property type="match status" value="4"/>
</dbReference>
<dbReference type="InterPro" id="IPR004358">
    <property type="entry name" value="Sig_transdc_His_kin-like_C"/>
</dbReference>
<dbReference type="Gene3D" id="3.30.565.10">
    <property type="entry name" value="Histidine kinase-like ATPase, C-terminal domain"/>
    <property type="match status" value="1"/>
</dbReference>
<dbReference type="CDD" id="cd00130">
    <property type="entry name" value="PAS"/>
    <property type="match status" value="2"/>
</dbReference>
<dbReference type="Pfam" id="PF00512">
    <property type="entry name" value="HisKA"/>
    <property type="match status" value="1"/>
</dbReference>
<keyword evidence="10" id="KW-1185">Reference proteome</keyword>
<evidence type="ECO:0000256" key="6">
    <source>
        <dbReference type="SAM" id="Coils"/>
    </source>
</evidence>
<dbReference type="EC" id="2.7.13.3" evidence="2"/>
<evidence type="ECO:0000256" key="5">
    <source>
        <dbReference type="ARBA" id="ARBA00022777"/>
    </source>
</evidence>
<dbReference type="PROSITE" id="PS50109">
    <property type="entry name" value="HIS_KIN"/>
    <property type="match status" value="1"/>
</dbReference>
<dbReference type="PROSITE" id="PS50113">
    <property type="entry name" value="PAC"/>
    <property type="match status" value="1"/>
</dbReference>
<dbReference type="Gene3D" id="2.10.70.100">
    <property type="match status" value="1"/>
</dbReference>
<feature type="coiled-coil region" evidence="6">
    <location>
        <begin position="739"/>
        <end position="773"/>
    </location>
</feature>
<accession>A0ABW3QJA1</accession>
<dbReference type="InterPro" id="IPR003594">
    <property type="entry name" value="HATPase_dom"/>
</dbReference>
<dbReference type="Pfam" id="PF08447">
    <property type="entry name" value="PAS_3"/>
    <property type="match status" value="1"/>
</dbReference>
<evidence type="ECO:0000259" key="7">
    <source>
        <dbReference type="PROSITE" id="PS50109"/>
    </source>
</evidence>
<organism evidence="9 10">
    <name type="scientific">Larkinella insperata</name>
    <dbReference type="NCBI Taxonomy" id="332158"/>
    <lineage>
        <taxon>Bacteria</taxon>
        <taxon>Pseudomonadati</taxon>
        <taxon>Bacteroidota</taxon>
        <taxon>Cytophagia</taxon>
        <taxon>Cytophagales</taxon>
        <taxon>Spirosomataceae</taxon>
        <taxon>Larkinella</taxon>
    </lineage>
</organism>
<gene>
    <name evidence="9" type="ORF">ACFQ4C_17325</name>
</gene>
<dbReference type="InterPro" id="IPR013655">
    <property type="entry name" value="PAS_fold_3"/>
</dbReference>
<dbReference type="Pfam" id="PF08448">
    <property type="entry name" value="PAS_4"/>
    <property type="match status" value="1"/>
</dbReference>
<dbReference type="EMBL" id="JBHTLP010000011">
    <property type="protein sequence ID" value="MFD1142891.1"/>
    <property type="molecule type" value="Genomic_DNA"/>
</dbReference>
<evidence type="ECO:0000259" key="8">
    <source>
        <dbReference type="PROSITE" id="PS50113"/>
    </source>
</evidence>
<dbReference type="InterPro" id="IPR035965">
    <property type="entry name" value="PAS-like_dom_sf"/>
</dbReference>
<name>A0ABW3QJA1_9BACT</name>
<dbReference type="PANTHER" id="PTHR43304:SF1">
    <property type="entry name" value="PAC DOMAIN-CONTAINING PROTEIN"/>
    <property type="match status" value="1"/>
</dbReference>
<dbReference type="PRINTS" id="PR00344">
    <property type="entry name" value="BCTRLSENSOR"/>
</dbReference>
<dbReference type="InterPro" id="IPR052162">
    <property type="entry name" value="Sensor_kinase/Photoreceptor"/>
</dbReference>
<keyword evidence="4" id="KW-0808">Transferase</keyword>
<evidence type="ECO:0000256" key="1">
    <source>
        <dbReference type="ARBA" id="ARBA00000085"/>
    </source>
</evidence>
<evidence type="ECO:0000256" key="4">
    <source>
        <dbReference type="ARBA" id="ARBA00022679"/>
    </source>
</evidence>
<dbReference type="SUPFAM" id="SSF55781">
    <property type="entry name" value="GAF domain-like"/>
    <property type="match status" value="1"/>
</dbReference>
<sequence length="1009" mass="113601">MSFLDRAVPVFLSGGGEVGKLMRAYDWSSTPLGPPEQWPQSLKTAVSIVLRSSYPMFIWWGPELITVYNDAYVPLMGNKHPAFLGKPANELWSEIWESSLLPMKNQVFDQQESIYGQDLMLLLERKAFPEEGYFNFSYSPIIDENGQVGGLFCACHEETARVLQQRRLQTINELNSGLLLENTVQMAGQVAVDLLGKNFKDIPFAAFYLLDSTGEKAHLINQSGIVPGDQPFEKTVPLAHDTAGNFWQLHTVTETRQPLVVEGVAKRITGLVQSLTNRLPDRAYVLPVQKTGPDKPVGILIVGLSPHRDFDDAYRNFLDLAGVQIGTAIGTLDAYESELKRAIEVAEIDRKAQLQVAQSRQQAEEHVRSIIEQAPVGIAVLQGEQFVFEAANATYLLLVDKSQQEVVGKPILEALPELQNQGIFELLKHVVETNEAFSGNEFPVTLHRFGKEEIVYFNFVYQPLREADQSVSGIIVIATEVTSLVKSRHAIEESERQFRNLVIKSPISMAIFRGPEHIIEVANETLLKTIWKRELSEVQGKKLLTIFPELNDQQYPKLLASVLQTGIAYSEKEALAYVNSKEGMNTFYLDVEYSPLFETDGSVSGIMVTISNVTEKVTARILINEAEQRSRLAIEAAEMGTYDWNLATQVFIHNERLSTIFGLAPGQPHPQKEFSGVIHPDDKSIRATAHEAMLITGRLLYEARLLWPDESVHWIRVVGKMIFDANQKPARLLGTALDITQQVEARKNLEDTAEELEKRVAERTLELQNTNRELMRTNHELEQFAYIASHDLQEPLRKIQTFTELLQDSTMDREKTTILLQKVNSSAQRMSTLIRDVLNYSRLSRTDEQFVETDLGQIIENIKTDFELLIEQKGALIIYPELPVIKAIPLQLNQLFSNLIGNSLKFSERAPIIQLFSEILPPESAKMHPELNPDRTYLKVVFKDNGIGFEQQYAAQIFTIFHRLNGQKSYSGTGIGLALCKKIVENHKGHIYAQSAPGQGASFTIYLPV</sequence>
<dbReference type="RefSeq" id="WP_265990690.1">
    <property type="nucleotide sequence ID" value="NZ_CP110973.1"/>
</dbReference>